<evidence type="ECO:0000313" key="4">
    <source>
        <dbReference type="EMBL" id="GIN56188.1"/>
    </source>
</evidence>
<gene>
    <name evidence="4" type="ORF">J8TS2_05070</name>
</gene>
<keyword evidence="5" id="KW-1185">Reference proteome</keyword>
<evidence type="ECO:0000256" key="2">
    <source>
        <dbReference type="ARBA" id="ARBA00023315"/>
    </source>
</evidence>
<dbReference type="InterPro" id="IPR050832">
    <property type="entry name" value="Bact_Acetyltransf"/>
</dbReference>
<accession>A0ABQ4KFU2</accession>
<sequence>MTVEIRLATVSDAEELSILNQEFNGGARRPILKISESLVKSNELVAVAVRDDRLVGFACAQIFSSFCYEEPQGEITEMYVKELARRKGIATSLLAFLEENFRACGVKEVKILTGAKNIGAQTTYTKSNYTKQNETVLFKKLD</sequence>
<protein>
    <recommendedName>
        <fullName evidence="3">N-acetyltransferase domain-containing protein</fullName>
    </recommendedName>
</protein>
<dbReference type="Proteomes" id="UP000679950">
    <property type="component" value="Unassembled WGS sequence"/>
</dbReference>
<dbReference type="Gene3D" id="3.40.630.30">
    <property type="match status" value="1"/>
</dbReference>
<dbReference type="InterPro" id="IPR000182">
    <property type="entry name" value="GNAT_dom"/>
</dbReference>
<organism evidence="4 5">
    <name type="scientific">Lederbergia ruris</name>
    <dbReference type="NCBI Taxonomy" id="217495"/>
    <lineage>
        <taxon>Bacteria</taxon>
        <taxon>Bacillati</taxon>
        <taxon>Bacillota</taxon>
        <taxon>Bacilli</taxon>
        <taxon>Bacillales</taxon>
        <taxon>Bacillaceae</taxon>
        <taxon>Lederbergia</taxon>
    </lineage>
</organism>
<evidence type="ECO:0000256" key="1">
    <source>
        <dbReference type="ARBA" id="ARBA00022679"/>
    </source>
</evidence>
<dbReference type="PANTHER" id="PTHR43877:SF1">
    <property type="entry name" value="ACETYLTRANSFERASE"/>
    <property type="match status" value="1"/>
</dbReference>
<dbReference type="PANTHER" id="PTHR43877">
    <property type="entry name" value="AMINOALKYLPHOSPHONATE N-ACETYLTRANSFERASE-RELATED-RELATED"/>
    <property type="match status" value="1"/>
</dbReference>
<feature type="domain" description="N-acetyltransferase" evidence="3">
    <location>
        <begin position="3"/>
        <end position="142"/>
    </location>
</feature>
<proteinExistence type="predicted"/>
<keyword evidence="1" id="KW-0808">Transferase</keyword>
<reference evidence="4 5" key="1">
    <citation type="submission" date="2021-03" db="EMBL/GenBank/DDBJ databases">
        <title>Antimicrobial resistance genes in bacteria isolated from Japanese honey, and their potential for conferring macrolide and lincosamide resistance in the American foulbrood pathogen Paenibacillus larvae.</title>
        <authorList>
            <person name="Okamoto M."/>
            <person name="Kumagai M."/>
            <person name="Kanamori H."/>
            <person name="Takamatsu D."/>
        </authorList>
    </citation>
    <scope>NUCLEOTIDE SEQUENCE [LARGE SCALE GENOMIC DNA]</scope>
    <source>
        <strain evidence="4 5">J8TS2</strain>
    </source>
</reference>
<comment type="caution">
    <text evidence="4">The sequence shown here is derived from an EMBL/GenBank/DDBJ whole genome shotgun (WGS) entry which is preliminary data.</text>
</comment>
<name>A0ABQ4KFU2_9BACI</name>
<evidence type="ECO:0000313" key="5">
    <source>
        <dbReference type="Proteomes" id="UP000679950"/>
    </source>
</evidence>
<dbReference type="SUPFAM" id="SSF55729">
    <property type="entry name" value="Acyl-CoA N-acyltransferases (Nat)"/>
    <property type="match status" value="1"/>
</dbReference>
<dbReference type="RefSeq" id="WP_212965371.1">
    <property type="nucleotide sequence ID" value="NZ_BORB01000003.1"/>
</dbReference>
<dbReference type="InterPro" id="IPR016181">
    <property type="entry name" value="Acyl_CoA_acyltransferase"/>
</dbReference>
<dbReference type="CDD" id="cd04301">
    <property type="entry name" value="NAT_SF"/>
    <property type="match status" value="1"/>
</dbReference>
<evidence type="ECO:0000259" key="3">
    <source>
        <dbReference type="PROSITE" id="PS51186"/>
    </source>
</evidence>
<keyword evidence="2" id="KW-0012">Acyltransferase</keyword>
<dbReference type="PROSITE" id="PS51186">
    <property type="entry name" value="GNAT"/>
    <property type="match status" value="1"/>
</dbReference>
<dbReference type="EMBL" id="BORB01000003">
    <property type="protein sequence ID" value="GIN56188.1"/>
    <property type="molecule type" value="Genomic_DNA"/>
</dbReference>
<dbReference type="Pfam" id="PF00583">
    <property type="entry name" value="Acetyltransf_1"/>
    <property type="match status" value="1"/>
</dbReference>